<dbReference type="Pfam" id="PF01753">
    <property type="entry name" value="zf-MYND"/>
    <property type="match status" value="1"/>
</dbReference>
<keyword evidence="2 4" id="KW-0863">Zinc-finger</keyword>
<feature type="domain" description="MYND-type" evidence="5">
    <location>
        <begin position="20"/>
        <end position="58"/>
    </location>
</feature>
<dbReference type="SUPFAM" id="SSF144232">
    <property type="entry name" value="HIT/MYND zinc finger-like"/>
    <property type="match status" value="1"/>
</dbReference>
<dbReference type="Gene3D" id="6.10.140.2220">
    <property type="match status" value="1"/>
</dbReference>
<evidence type="ECO:0000256" key="3">
    <source>
        <dbReference type="ARBA" id="ARBA00022833"/>
    </source>
</evidence>
<dbReference type="EMBL" id="BLQM01000336">
    <property type="protein sequence ID" value="GMH83919.1"/>
    <property type="molecule type" value="Genomic_DNA"/>
</dbReference>
<evidence type="ECO:0000256" key="1">
    <source>
        <dbReference type="ARBA" id="ARBA00022723"/>
    </source>
</evidence>
<keyword evidence="1" id="KW-0479">Metal-binding</keyword>
<keyword evidence="3" id="KW-0862">Zinc</keyword>
<accession>A0A9W7BCC6</accession>
<dbReference type="Proteomes" id="UP001162640">
    <property type="component" value="Unassembled WGS sequence"/>
</dbReference>
<dbReference type="PROSITE" id="PS50865">
    <property type="entry name" value="ZF_MYND_2"/>
    <property type="match status" value="1"/>
</dbReference>
<evidence type="ECO:0000259" key="5">
    <source>
        <dbReference type="PROSITE" id="PS50865"/>
    </source>
</evidence>
<dbReference type="InterPro" id="IPR002893">
    <property type="entry name" value="Znf_MYND"/>
</dbReference>
<evidence type="ECO:0000256" key="4">
    <source>
        <dbReference type="PROSITE-ProRule" id="PRU00134"/>
    </source>
</evidence>
<organism evidence="6 7">
    <name type="scientific">Triparma laevis f. inornata</name>
    <dbReference type="NCBI Taxonomy" id="1714386"/>
    <lineage>
        <taxon>Eukaryota</taxon>
        <taxon>Sar</taxon>
        <taxon>Stramenopiles</taxon>
        <taxon>Ochrophyta</taxon>
        <taxon>Bolidophyceae</taxon>
        <taxon>Parmales</taxon>
        <taxon>Triparmaceae</taxon>
        <taxon>Triparma</taxon>
    </lineage>
</organism>
<gene>
    <name evidence="6" type="ORF">TL16_g09754</name>
</gene>
<protein>
    <recommendedName>
        <fullName evidence="5">MYND-type domain-containing protein</fullName>
    </recommendedName>
</protein>
<reference evidence="7" key="1">
    <citation type="journal article" date="2023" name="Commun. Biol.">
        <title>Genome analysis of Parmales, the sister group of diatoms, reveals the evolutionary specialization of diatoms from phago-mixotrophs to photoautotrophs.</title>
        <authorList>
            <person name="Ban H."/>
            <person name="Sato S."/>
            <person name="Yoshikawa S."/>
            <person name="Yamada K."/>
            <person name="Nakamura Y."/>
            <person name="Ichinomiya M."/>
            <person name="Sato N."/>
            <person name="Blanc-Mathieu R."/>
            <person name="Endo H."/>
            <person name="Kuwata A."/>
            <person name="Ogata H."/>
        </authorList>
    </citation>
    <scope>NUCLEOTIDE SEQUENCE [LARGE SCALE GENOMIC DNA]</scope>
</reference>
<evidence type="ECO:0000313" key="6">
    <source>
        <dbReference type="EMBL" id="GMH83919.1"/>
    </source>
</evidence>
<name>A0A9W7BCC6_9STRA</name>
<dbReference type="GO" id="GO:0008270">
    <property type="term" value="F:zinc ion binding"/>
    <property type="evidence" value="ECO:0007669"/>
    <property type="project" value="UniProtKB-KW"/>
</dbReference>
<evidence type="ECO:0000313" key="7">
    <source>
        <dbReference type="Proteomes" id="UP001162640"/>
    </source>
</evidence>
<dbReference type="AlphaFoldDB" id="A0A9W7BCC6"/>
<sequence>MKSSLSPSESAAAAKPPPYCAFPGCKVHPTKTCARCKETQYCSREYQTEHWRWHKKICVALEKKKSAPVPPAPPIPVKGKEEEDEGTCIICLDNVANAEVETVWTLGDVQWLHARVHDPIRVMRGLTSTFRSCSCGMRHCT</sequence>
<proteinExistence type="predicted"/>
<comment type="caution">
    <text evidence="6">The sequence shown here is derived from an EMBL/GenBank/DDBJ whole genome shotgun (WGS) entry which is preliminary data.</text>
</comment>
<evidence type="ECO:0000256" key="2">
    <source>
        <dbReference type="ARBA" id="ARBA00022771"/>
    </source>
</evidence>